<feature type="compositionally biased region" description="Polar residues" evidence="1">
    <location>
        <begin position="166"/>
        <end position="178"/>
    </location>
</feature>
<keyword evidence="4" id="KW-1185">Reference proteome</keyword>
<sequence length="190" mass="20627">MERGRSLYFSAEEQTIIMQKYNEFKHVLQARSNTVSAAKAREDCWRKIADSVNATLYHKRFLAANRKKCDGRKTGGGPPPPEYTVAEELALSNSEGRPIMDGISGARQSDPGAGSSKQVTVVDGNTVALLKPSHIHAVSQTESVTNEETLSACSETEGTGLAEDFSQPTAEPEASTSMGFKRNVNKPHNQ</sequence>
<dbReference type="InterPro" id="IPR028002">
    <property type="entry name" value="Myb_DNA-bind_5"/>
</dbReference>
<dbReference type="EMBL" id="JACTAM010000774">
    <property type="protein sequence ID" value="KAI2646882.1"/>
    <property type="molecule type" value="Genomic_DNA"/>
</dbReference>
<organism evidence="3 4">
    <name type="scientific">Labeo rohita</name>
    <name type="common">Indian major carp</name>
    <name type="synonym">Cyprinus rohita</name>
    <dbReference type="NCBI Taxonomy" id="84645"/>
    <lineage>
        <taxon>Eukaryota</taxon>
        <taxon>Metazoa</taxon>
        <taxon>Chordata</taxon>
        <taxon>Craniata</taxon>
        <taxon>Vertebrata</taxon>
        <taxon>Euteleostomi</taxon>
        <taxon>Actinopterygii</taxon>
        <taxon>Neopterygii</taxon>
        <taxon>Teleostei</taxon>
        <taxon>Ostariophysi</taxon>
        <taxon>Cypriniformes</taxon>
        <taxon>Cyprinidae</taxon>
        <taxon>Labeoninae</taxon>
        <taxon>Labeonini</taxon>
        <taxon>Labeo</taxon>
    </lineage>
</organism>
<evidence type="ECO:0000313" key="3">
    <source>
        <dbReference type="EMBL" id="KAI2646882.1"/>
    </source>
</evidence>
<comment type="caution">
    <text evidence="3">The sequence shown here is derived from an EMBL/GenBank/DDBJ whole genome shotgun (WGS) entry which is preliminary data.</text>
</comment>
<dbReference type="Proteomes" id="UP000830375">
    <property type="component" value="Unassembled WGS sequence"/>
</dbReference>
<feature type="domain" description="Myb/SANT-like DNA-binding" evidence="2">
    <location>
        <begin position="5"/>
        <end position="68"/>
    </location>
</feature>
<protein>
    <submittedName>
        <fullName evidence="3">L-aspartate oxidase</fullName>
    </submittedName>
</protein>
<proteinExistence type="predicted"/>
<feature type="region of interest" description="Disordered" evidence="1">
    <location>
        <begin position="138"/>
        <end position="190"/>
    </location>
</feature>
<gene>
    <name evidence="3" type="ORF">H4Q32_024207</name>
</gene>
<feature type="compositionally biased region" description="Polar residues" evidence="1">
    <location>
        <begin position="138"/>
        <end position="157"/>
    </location>
</feature>
<dbReference type="Pfam" id="PF13873">
    <property type="entry name" value="Myb_DNA-bind_5"/>
    <property type="match status" value="1"/>
</dbReference>
<evidence type="ECO:0000313" key="4">
    <source>
        <dbReference type="Proteomes" id="UP000830375"/>
    </source>
</evidence>
<reference evidence="3 4" key="1">
    <citation type="submission" date="2022-01" db="EMBL/GenBank/DDBJ databases">
        <title>A high-quality chromosome-level genome assembly of rohu carp, Labeo rohita.</title>
        <authorList>
            <person name="Arick M.A. II"/>
            <person name="Hsu C.-Y."/>
            <person name="Magbanua Z."/>
            <person name="Pechanova O."/>
            <person name="Grover C."/>
            <person name="Miller E."/>
            <person name="Thrash A."/>
            <person name="Ezzel L."/>
            <person name="Alam S."/>
            <person name="Benzie J."/>
            <person name="Hamilton M."/>
            <person name="Karsi A."/>
            <person name="Lawrence M.L."/>
            <person name="Peterson D.G."/>
        </authorList>
    </citation>
    <scope>NUCLEOTIDE SEQUENCE [LARGE SCALE GENOMIC DNA]</scope>
    <source>
        <strain evidence="4">BAU-BD-2019</strain>
        <tissue evidence="3">Blood</tissue>
    </source>
</reference>
<evidence type="ECO:0000259" key="2">
    <source>
        <dbReference type="Pfam" id="PF13873"/>
    </source>
</evidence>
<evidence type="ECO:0000256" key="1">
    <source>
        <dbReference type="SAM" id="MobiDB-lite"/>
    </source>
</evidence>
<accession>A0ABQ8L852</accession>
<name>A0ABQ8L852_LABRO</name>